<evidence type="ECO:0000313" key="1">
    <source>
        <dbReference type="EMBL" id="MBR9651674.1"/>
    </source>
</evidence>
<dbReference type="Proteomes" id="UP001195941">
    <property type="component" value="Unassembled WGS sequence"/>
</dbReference>
<keyword evidence="2" id="KW-1185">Reference proteome</keyword>
<organism evidence="1 2">
    <name type="scientific">Thalassovita aquimarina</name>
    <dbReference type="NCBI Taxonomy" id="2785917"/>
    <lineage>
        <taxon>Bacteria</taxon>
        <taxon>Pseudomonadati</taxon>
        <taxon>Pseudomonadota</taxon>
        <taxon>Alphaproteobacteria</taxon>
        <taxon>Rhodobacterales</taxon>
        <taxon>Roseobacteraceae</taxon>
        <taxon>Thalassovita</taxon>
    </lineage>
</organism>
<dbReference type="EMBL" id="JADMKU010000009">
    <property type="protein sequence ID" value="MBR9651674.1"/>
    <property type="molecule type" value="Genomic_DNA"/>
</dbReference>
<comment type="caution">
    <text evidence="1">The sequence shown here is derived from an EMBL/GenBank/DDBJ whole genome shotgun (WGS) entry which is preliminary data.</text>
</comment>
<protein>
    <submittedName>
        <fullName evidence="1">Uncharacterized protein</fullName>
    </submittedName>
</protein>
<sequence length="115" mass="12806">MTETTTAYSQPTPPETIRVAFGRRQFNVFLRLIHDTPGDSWKAAQIELKGSALASSKYDRIEFFTDTLVGPIVAQREASTEDVYVTLHRPSDGIYRTAETLIDEMIEAKRVGAAA</sequence>
<name>A0ABS5HRY4_9RHOB</name>
<reference evidence="1 2" key="1">
    <citation type="journal article" date="2021" name="Arch. Microbiol.">
        <title>Thalassobius aquimarinus sp. nov., isolated from the Sea of Japan seashore.</title>
        <authorList>
            <person name="Kurilenko V.V."/>
            <person name="Romanenko L.A."/>
            <person name="Chernysheva N.Y."/>
            <person name="Velansky P.V."/>
            <person name="Tekutyeva L.A."/>
            <person name="Isaeva M.P."/>
            <person name="Mikhailov V.V."/>
        </authorList>
    </citation>
    <scope>NUCLEOTIDE SEQUENCE [LARGE SCALE GENOMIC DNA]</scope>
    <source>
        <strain evidence="1 2">KMM 8518</strain>
    </source>
</reference>
<evidence type="ECO:0000313" key="2">
    <source>
        <dbReference type="Proteomes" id="UP001195941"/>
    </source>
</evidence>
<dbReference type="RefSeq" id="WP_212701198.1">
    <property type="nucleotide sequence ID" value="NZ_JADMKU010000009.1"/>
</dbReference>
<gene>
    <name evidence="1" type="ORF">IT775_11130</name>
</gene>
<proteinExistence type="predicted"/>
<accession>A0ABS5HRY4</accession>